<feature type="region of interest" description="Disordered" evidence="5">
    <location>
        <begin position="233"/>
        <end position="284"/>
    </location>
</feature>
<dbReference type="AlphaFoldDB" id="U6GIV5"/>
<name>U6GIV5_EIMAC</name>
<evidence type="ECO:0000256" key="6">
    <source>
        <dbReference type="SAM" id="Phobius"/>
    </source>
</evidence>
<protein>
    <recommendedName>
        <fullName evidence="7">3-oxo-5-alpha-steroid 4-dehydrogenase C-terminal domain-containing protein</fullName>
    </recommendedName>
</protein>
<accession>U6GIV5</accession>
<evidence type="ECO:0000256" key="1">
    <source>
        <dbReference type="ARBA" id="ARBA00004127"/>
    </source>
</evidence>
<evidence type="ECO:0000256" key="2">
    <source>
        <dbReference type="ARBA" id="ARBA00022692"/>
    </source>
</evidence>
<organism evidence="8 9">
    <name type="scientific">Eimeria acervulina</name>
    <name type="common">Coccidian parasite</name>
    <dbReference type="NCBI Taxonomy" id="5801"/>
    <lineage>
        <taxon>Eukaryota</taxon>
        <taxon>Sar</taxon>
        <taxon>Alveolata</taxon>
        <taxon>Apicomplexa</taxon>
        <taxon>Conoidasida</taxon>
        <taxon>Coccidia</taxon>
        <taxon>Eucoccidiorida</taxon>
        <taxon>Eimeriorina</taxon>
        <taxon>Eimeriidae</taxon>
        <taxon>Eimeria</taxon>
    </lineage>
</organism>
<evidence type="ECO:0000256" key="3">
    <source>
        <dbReference type="ARBA" id="ARBA00022989"/>
    </source>
</evidence>
<dbReference type="EMBL" id="HG671138">
    <property type="protein sequence ID" value="CDI80085.1"/>
    <property type="molecule type" value="Genomic_DNA"/>
</dbReference>
<evidence type="ECO:0000313" key="9">
    <source>
        <dbReference type="Proteomes" id="UP000018050"/>
    </source>
</evidence>
<dbReference type="PROSITE" id="PS50244">
    <property type="entry name" value="S5A_REDUCTASE"/>
    <property type="match status" value="1"/>
</dbReference>
<dbReference type="GO" id="GO:0005783">
    <property type="term" value="C:endoplasmic reticulum"/>
    <property type="evidence" value="ECO:0007669"/>
    <property type="project" value="TreeGrafter"/>
</dbReference>
<reference evidence="8" key="1">
    <citation type="submission" date="2013-10" db="EMBL/GenBank/DDBJ databases">
        <title>Genomic analysis of the causative agents of coccidiosis in chickens.</title>
        <authorList>
            <person name="Reid A.J."/>
            <person name="Blake D."/>
            <person name="Billington K."/>
            <person name="Browne H."/>
            <person name="Dunn M."/>
            <person name="Hung S."/>
            <person name="Kawahara F."/>
            <person name="Miranda-Saavedra D."/>
            <person name="Mourier T."/>
            <person name="Nagra H."/>
            <person name="Otto T.D."/>
            <person name="Rawlings N."/>
            <person name="Sanchez A."/>
            <person name="Sanders M."/>
            <person name="Subramaniam C."/>
            <person name="Tay Y."/>
            <person name="Dear P."/>
            <person name="Doerig C."/>
            <person name="Gruber A."/>
            <person name="Parkinson J."/>
            <person name="Shirley M."/>
            <person name="Wan K.L."/>
            <person name="Berriman M."/>
            <person name="Tomley F."/>
            <person name="Pain A."/>
        </authorList>
    </citation>
    <scope>NUCLEOTIDE SEQUENCE</scope>
    <source>
        <strain evidence="8">Houghton</strain>
    </source>
</reference>
<keyword evidence="3 6" id="KW-1133">Transmembrane helix</keyword>
<dbReference type="GO" id="GO:0003865">
    <property type="term" value="F:3-oxo-5-alpha-steroid 4-dehydrogenase activity"/>
    <property type="evidence" value="ECO:0007669"/>
    <property type="project" value="TreeGrafter"/>
</dbReference>
<dbReference type="PANTHER" id="PTHR14624:SF0">
    <property type="entry name" value="POLYPRENOL REDUCTASE"/>
    <property type="match status" value="1"/>
</dbReference>
<feature type="transmembrane region" description="Helical" evidence="6">
    <location>
        <begin position="198"/>
        <end position="222"/>
    </location>
</feature>
<dbReference type="GO" id="GO:0006488">
    <property type="term" value="P:dolichol-linked oligosaccharide biosynthetic process"/>
    <property type="evidence" value="ECO:0007669"/>
    <property type="project" value="InterPro"/>
</dbReference>
<evidence type="ECO:0000313" key="8">
    <source>
        <dbReference type="EMBL" id="CDI80085.1"/>
    </source>
</evidence>
<dbReference type="UniPathway" id="UPA00378"/>
<keyword evidence="9" id="KW-1185">Reference proteome</keyword>
<feature type="domain" description="3-oxo-5-alpha-steroid 4-dehydrogenase C-terminal" evidence="7">
    <location>
        <begin position="289"/>
        <end position="326"/>
    </location>
</feature>
<dbReference type="RefSeq" id="XP_013249904.1">
    <property type="nucleotide sequence ID" value="XM_013394450.1"/>
</dbReference>
<comment type="subcellular location">
    <subcellularLocation>
        <location evidence="1">Endomembrane system</location>
        <topology evidence="1">Multi-pass membrane protein</topology>
    </subcellularLocation>
</comment>
<dbReference type="GO" id="GO:0016095">
    <property type="term" value="P:polyprenol catabolic process"/>
    <property type="evidence" value="ECO:0007669"/>
    <property type="project" value="TreeGrafter"/>
</dbReference>
<feature type="transmembrane region" description="Helical" evidence="6">
    <location>
        <begin position="166"/>
        <end position="186"/>
    </location>
</feature>
<dbReference type="InterPro" id="IPR039698">
    <property type="entry name" value="Dfg10/SRD5A3"/>
</dbReference>
<evidence type="ECO:0000259" key="7">
    <source>
        <dbReference type="Pfam" id="PF02544"/>
    </source>
</evidence>
<dbReference type="VEuPathDB" id="ToxoDB:EAH_00013610"/>
<feature type="transmembrane region" description="Helical" evidence="6">
    <location>
        <begin position="23"/>
        <end position="42"/>
    </location>
</feature>
<sequence>MAAVNGSAFSWMATSHMGIYEGVVRWVLCVYFLAAAAAAAAASRWPTFAYFAAHGKVRQHQKQRQGQGQQQQQQPLQQTPLQRFLRWLEAKDCSKLRFIDFYVVGVLVSCCCLLSLQQQQQQGHHQQHQQSNRQLLPLTLLLLHLLRRLGEQALLVASSKASRMHVFAYILGCTFYIATPIAFLSASTRGKGPHILQAGASVGLWAISTSLQFAAHVSLAALRRQGARKEAHAECGGPLMTVGGTAHPQLGAKKTRSNRSSSSSNSSAEASSSADSSPGNNSSAMAWRGRGPYRVPRGPLFAYTSCPHYLSEVFIYLSLFIAAPDVPT</sequence>
<dbReference type="GeneID" id="25269431"/>
<feature type="transmembrane region" description="Helical" evidence="6">
    <location>
        <begin position="96"/>
        <end position="116"/>
    </location>
</feature>
<evidence type="ECO:0000256" key="4">
    <source>
        <dbReference type="ARBA" id="ARBA00023136"/>
    </source>
</evidence>
<dbReference type="Proteomes" id="UP000018050">
    <property type="component" value="Unassembled WGS sequence"/>
</dbReference>
<evidence type="ECO:0000256" key="5">
    <source>
        <dbReference type="SAM" id="MobiDB-lite"/>
    </source>
</evidence>
<proteinExistence type="predicted"/>
<gene>
    <name evidence="8" type="ORF">EAH_00013610</name>
</gene>
<dbReference type="Pfam" id="PF02544">
    <property type="entry name" value="Steroid_dh"/>
    <property type="match status" value="1"/>
</dbReference>
<keyword evidence="2 6" id="KW-0812">Transmembrane</keyword>
<reference evidence="8" key="2">
    <citation type="submission" date="2013-10" db="EMBL/GenBank/DDBJ databases">
        <authorList>
            <person name="Aslett M."/>
        </authorList>
    </citation>
    <scope>NUCLEOTIDE SEQUENCE</scope>
    <source>
        <strain evidence="8">Houghton</strain>
    </source>
</reference>
<dbReference type="PANTHER" id="PTHR14624">
    <property type="entry name" value="DFG10 PROTEIN"/>
    <property type="match status" value="1"/>
</dbReference>
<dbReference type="OrthoDB" id="5788137at2759"/>
<keyword evidence="4 6" id="KW-0472">Membrane</keyword>
<dbReference type="InterPro" id="IPR001104">
    <property type="entry name" value="3-oxo-5_a-steroid_4-DH_C"/>
</dbReference>
<feature type="compositionally biased region" description="Low complexity" evidence="5">
    <location>
        <begin position="258"/>
        <end position="284"/>
    </location>
</feature>